<dbReference type="InterPro" id="IPR035917">
    <property type="entry name" value="YjbQ-like_sf"/>
</dbReference>
<proteinExistence type="inferred from homology"/>
<accession>A0A1U7HIZ8</accession>
<evidence type="ECO:0000256" key="1">
    <source>
        <dbReference type="ARBA" id="ARBA00005534"/>
    </source>
</evidence>
<sequence length="138" mass="15577">MVHQEQISLSTKPNGDMHDLTDKVDRIVKNSGIRTGIAHIFNIGSTAAIGTIEFEPGLQKDLPEILNKLIPPSREYRHEQTWHDGNGHSHLQATILSPSLTVPVRNGRLELGTWQQIFHLECDVKPRQRQIIVTIYGD</sequence>
<dbReference type="PANTHER" id="PTHR30615">
    <property type="entry name" value="UNCHARACTERIZED PROTEIN YJBQ-RELATED"/>
    <property type="match status" value="1"/>
</dbReference>
<reference evidence="2 3" key="1">
    <citation type="submission" date="2016-11" db="EMBL/GenBank/DDBJ databases">
        <title>Draft Genome Sequences of Nine Cyanobacterial Strains from Diverse Habitats.</title>
        <authorList>
            <person name="Zhu T."/>
            <person name="Hou S."/>
            <person name="Lu X."/>
            <person name="Hess W.R."/>
        </authorList>
    </citation>
    <scope>NUCLEOTIDE SEQUENCE [LARGE SCALE GENOMIC DNA]</scope>
    <source>
        <strain evidence="2 3">NIES-593</strain>
    </source>
</reference>
<dbReference type="PROSITE" id="PS01314">
    <property type="entry name" value="UPF0047"/>
    <property type="match status" value="1"/>
</dbReference>
<evidence type="ECO:0000313" key="3">
    <source>
        <dbReference type="Proteomes" id="UP000186868"/>
    </source>
</evidence>
<evidence type="ECO:0000313" key="2">
    <source>
        <dbReference type="EMBL" id="OKH23566.1"/>
    </source>
</evidence>
<dbReference type="AlphaFoldDB" id="A0A1U7HIZ8"/>
<name>A0A1U7HIZ8_9CYAN</name>
<gene>
    <name evidence="2" type="ORF">NIES593_10105</name>
</gene>
<dbReference type="Pfam" id="PF01894">
    <property type="entry name" value="YjbQ"/>
    <property type="match status" value="1"/>
</dbReference>
<keyword evidence="3" id="KW-1185">Reference proteome</keyword>
<dbReference type="RefSeq" id="WP_073599463.1">
    <property type="nucleotide sequence ID" value="NZ_MRCB01000009.1"/>
</dbReference>
<dbReference type="EMBL" id="MRCB01000009">
    <property type="protein sequence ID" value="OKH23566.1"/>
    <property type="molecule type" value="Genomic_DNA"/>
</dbReference>
<organism evidence="2 3">
    <name type="scientific">Hydrococcus rivularis NIES-593</name>
    <dbReference type="NCBI Taxonomy" id="1921803"/>
    <lineage>
        <taxon>Bacteria</taxon>
        <taxon>Bacillati</taxon>
        <taxon>Cyanobacteriota</taxon>
        <taxon>Cyanophyceae</taxon>
        <taxon>Pleurocapsales</taxon>
        <taxon>Hydrococcaceae</taxon>
        <taxon>Hydrococcus</taxon>
    </lineage>
</organism>
<dbReference type="Proteomes" id="UP000186868">
    <property type="component" value="Unassembled WGS sequence"/>
</dbReference>
<dbReference type="InterPro" id="IPR001602">
    <property type="entry name" value="UPF0047_YjbQ-like"/>
</dbReference>
<protein>
    <submittedName>
        <fullName evidence="2">Secondary thiamine-phosphate synthase enzyme</fullName>
    </submittedName>
</protein>
<dbReference type="PANTHER" id="PTHR30615:SF8">
    <property type="entry name" value="UPF0047 PROTEIN C4A8.02C"/>
    <property type="match status" value="1"/>
</dbReference>
<dbReference type="OrthoDB" id="9801725at2"/>
<comment type="caution">
    <text evidence="2">The sequence shown here is derived from an EMBL/GenBank/DDBJ whole genome shotgun (WGS) entry which is preliminary data.</text>
</comment>
<dbReference type="SUPFAM" id="SSF111038">
    <property type="entry name" value="YjbQ-like"/>
    <property type="match status" value="1"/>
</dbReference>
<dbReference type="PIRSF" id="PIRSF004681">
    <property type="entry name" value="UCP004681"/>
    <property type="match status" value="1"/>
</dbReference>
<comment type="similarity">
    <text evidence="1">Belongs to the UPF0047 family.</text>
</comment>
<dbReference type="Gene3D" id="2.60.120.460">
    <property type="entry name" value="YjbQ-like"/>
    <property type="match status" value="1"/>
</dbReference>
<dbReference type="NCBIfam" id="TIGR00149">
    <property type="entry name" value="TIGR00149_YjbQ"/>
    <property type="match status" value="1"/>
</dbReference>
<dbReference type="STRING" id="1921803.NIES593_10105"/>